<dbReference type="InterPro" id="IPR012854">
    <property type="entry name" value="Cu_amine_oxidase-like_N"/>
</dbReference>
<reference evidence="2 3" key="1">
    <citation type="submission" date="2016-08" db="EMBL/GenBank/DDBJ databases">
        <title>Novel Firmicute Genomes.</title>
        <authorList>
            <person name="Poppleton D.I."/>
            <person name="Gribaldo S."/>
        </authorList>
    </citation>
    <scope>NUCLEOTIDE SEQUENCE [LARGE SCALE GENOMIC DNA]</scope>
    <source>
        <strain evidence="2 3">RAOx-1</strain>
    </source>
</reference>
<keyword evidence="3" id="KW-1185">Reference proteome</keyword>
<evidence type="ECO:0000313" key="2">
    <source>
        <dbReference type="EMBL" id="RKD25854.1"/>
    </source>
</evidence>
<accession>A0A419SNH3</accession>
<dbReference type="AlphaFoldDB" id="A0A419SNH3"/>
<sequence length="272" mass="31158">MKNKTRLRVLLPIFGACVILGGTALAKSPVTIFVNGSPLNQANEAKFENGRVVAPVRAVAEAIGSRVDWDAKTQSVNIQTEIRKDEVEQWIRQQGKEKDDYYFDGLSVEEVKDDLNHESFVFAKIDGAVHLGNFFVFHEQANDSYQLIYEQPWRVESWGIKNFSVDGVEIPMYKLTTRSGGTGVDVREAHLMFMNERGQWIESWSGTLKDRSIFQNKQHLIMGGYQLNDDQGQLYYWQTEKTISLENNKQIGEARTTTNVYEFKQGRFVEMN</sequence>
<gene>
    <name evidence="2" type="ORF">BEP19_02675</name>
</gene>
<dbReference type="OrthoDB" id="2476385at2"/>
<dbReference type="Pfam" id="PF07833">
    <property type="entry name" value="Cu_amine_oxidN1"/>
    <property type="match status" value="1"/>
</dbReference>
<dbReference type="Proteomes" id="UP000284219">
    <property type="component" value="Unassembled WGS sequence"/>
</dbReference>
<proteinExistence type="predicted"/>
<evidence type="ECO:0000259" key="1">
    <source>
        <dbReference type="Pfam" id="PF07833"/>
    </source>
</evidence>
<feature type="domain" description="Copper amine oxidase-like N-terminal" evidence="1">
    <location>
        <begin position="34"/>
        <end position="81"/>
    </location>
</feature>
<dbReference type="InterPro" id="IPR036582">
    <property type="entry name" value="Mao_N_sf"/>
</dbReference>
<protein>
    <recommendedName>
        <fullName evidence="1">Copper amine oxidase-like N-terminal domain-containing protein</fullName>
    </recommendedName>
</protein>
<dbReference type="RefSeq" id="WP_120188535.1">
    <property type="nucleotide sequence ID" value="NZ_MCHY01000006.1"/>
</dbReference>
<dbReference type="EMBL" id="MCHY01000006">
    <property type="protein sequence ID" value="RKD25854.1"/>
    <property type="molecule type" value="Genomic_DNA"/>
</dbReference>
<comment type="caution">
    <text evidence="2">The sequence shown here is derived from an EMBL/GenBank/DDBJ whole genome shotgun (WGS) entry which is preliminary data.</text>
</comment>
<organism evidence="2 3">
    <name type="scientific">Ammoniphilus oxalaticus</name>
    <dbReference type="NCBI Taxonomy" id="66863"/>
    <lineage>
        <taxon>Bacteria</taxon>
        <taxon>Bacillati</taxon>
        <taxon>Bacillota</taxon>
        <taxon>Bacilli</taxon>
        <taxon>Bacillales</taxon>
        <taxon>Paenibacillaceae</taxon>
        <taxon>Aneurinibacillus group</taxon>
        <taxon>Ammoniphilus</taxon>
    </lineage>
</organism>
<evidence type="ECO:0000313" key="3">
    <source>
        <dbReference type="Proteomes" id="UP000284219"/>
    </source>
</evidence>
<dbReference type="SUPFAM" id="SSF55383">
    <property type="entry name" value="Copper amine oxidase, domain N"/>
    <property type="match status" value="1"/>
</dbReference>
<name>A0A419SNH3_9BACL</name>